<dbReference type="AlphaFoldDB" id="A0A255GS30"/>
<evidence type="ECO:0000256" key="2">
    <source>
        <dbReference type="ARBA" id="ARBA00005297"/>
    </source>
</evidence>
<dbReference type="SUPFAM" id="SSF56322">
    <property type="entry name" value="ADC synthase"/>
    <property type="match status" value="1"/>
</dbReference>
<dbReference type="Pfam" id="PF00425">
    <property type="entry name" value="Chorismate_bind"/>
    <property type="match status" value="1"/>
</dbReference>
<keyword evidence="4" id="KW-0413">Isomerase</keyword>
<dbReference type="InterPro" id="IPR005801">
    <property type="entry name" value="ADC_synthase"/>
</dbReference>
<keyword evidence="8" id="KW-1185">Reference proteome</keyword>
<organism evidence="7 8">
    <name type="scientific">Enemella dayhoffiae</name>
    <dbReference type="NCBI Taxonomy" id="2016507"/>
    <lineage>
        <taxon>Bacteria</taxon>
        <taxon>Bacillati</taxon>
        <taxon>Actinomycetota</taxon>
        <taxon>Actinomycetes</taxon>
        <taxon>Propionibacteriales</taxon>
        <taxon>Propionibacteriaceae</taxon>
        <taxon>Enemella</taxon>
    </lineage>
</organism>
<dbReference type="Proteomes" id="UP000216311">
    <property type="component" value="Unassembled WGS sequence"/>
</dbReference>
<comment type="caution">
    <text evidence="7">The sequence shown here is derived from an EMBL/GenBank/DDBJ whole genome shotgun (WGS) entry which is preliminary data.</text>
</comment>
<proteinExistence type="inferred from homology"/>
<feature type="domain" description="Chorismate-utilising enzyme C-terminal" evidence="6">
    <location>
        <begin position="163"/>
        <end position="410"/>
    </location>
</feature>
<dbReference type="InterPro" id="IPR004561">
    <property type="entry name" value="IsoChor_synthase"/>
</dbReference>
<dbReference type="Gene3D" id="3.60.120.10">
    <property type="entry name" value="Anthranilate synthase"/>
    <property type="match status" value="1"/>
</dbReference>
<evidence type="ECO:0000256" key="1">
    <source>
        <dbReference type="ARBA" id="ARBA00000799"/>
    </source>
</evidence>
<comment type="catalytic activity">
    <reaction evidence="1">
        <text>chorismate = isochorismate</text>
        <dbReference type="Rhea" id="RHEA:18985"/>
        <dbReference type="ChEBI" id="CHEBI:29748"/>
        <dbReference type="ChEBI" id="CHEBI:29780"/>
        <dbReference type="EC" id="5.4.4.2"/>
    </reaction>
</comment>
<reference evidence="7 8" key="1">
    <citation type="submission" date="2017-07" db="EMBL/GenBank/DDBJ databases">
        <title>Draft whole genome sequences of clinical Proprionibacteriaceae strains.</title>
        <authorList>
            <person name="Bernier A.-M."/>
            <person name="Bernard K."/>
            <person name="Domingo M.-C."/>
        </authorList>
    </citation>
    <scope>NUCLEOTIDE SEQUENCE [LARGE SCALE GENOMIC DNA]</scope>
    <source>
        <strain evidence="7 8">NML 130396</strain>
    </source>
</reference>
<dbReference type="OrthoDB" id="9806579at2"/>
<gene>
    <name evidence="7" type="ORF">CGZ93_15380</name>
</gene>
<dbReference type="InterPro" id="IPR015890">
    <property type="entry name" value="Chorismate_C"/>
</dbReference>
<protein>
    <recommendedName>
        <fullName evidence="3">isochorismate synthase</fullName>
        <ecNumber evidence="3">5.4.4.2</ecNumber>
    </recommendedName>
    <alternativeName>
        <fullName evidence="5">Isochorismate mutase</fullName>
    </alternativeName>
</protein>
<evidence type="ECO:0000313" key="8">
    <source>
        <dbReference type="Proteomes" id="UP000216311"/>
    </source>
</evidence>
<dbReference type="EC" id="5.4.4.2" evidence="3"/>
<accession>A0A255GS30</accession>
<dbReference type="GO" id="GO:0009697">
    <property type="term" value="P:salicylic acid biosynthetic process"/>
    <property type="evidence" value="ECO:0007669"/>
    <property type="project" value="TreeGrafter"/>
</dbReference>
<name>A0A255GS30_9ACTN</name>
<dbReference type="PANTHER" id="PTHR42839:SF2">
    <property type="entry name" value="ISOCHORISMATE SYNTHASE ENTC"/>
    <property type="match status" value="1"/>
</dbReference>
<dbReference type="EMBL" id="NMVQ01000044">
    <property type="protein sequence ID" value="OYO18371.1"/>
    <property type="molecule type" value="Genomic_DNA"/>
</dbReference>
<evidence type="ECO:0000259" key="6">
    <source>
        <dbReference type="Pfam" id="PF00425"/>
    </source>
</evidence>
<comment type="similarity">
    <text evidence="2">Belongs to the isochorismate synthase family.</text>
</comment>
<dbReference type="GO" id="GO:0008909">
    <property type="term" value="F:isochorismate synthase activity"/>
    <property type="evidence" value="ECO:0007669"/>
    <property type="project" value="UniProtKB-EC"/>
</dbReference>
<dbReference type="NCBIfam" id="TIGR00543">
    <property type="entry name" value="isochor_syn"/>
    <property type="match status" value="1"/>
</dbReference>
<dbReference type="PANTHER" id="PTHR42839">
    <property type="entry name" value="ISOCHORISMATE SYNTHASE ENTC"/>
    <property type="match status" value="1"/>
</dbReference>
<evidence type="ECO:0000256" key="5">
    <source>
        <dbReference type="ARBA" id="ARBA00041564"/>
    </source>
</evidence>
<sequence length="420" mass="45037">MPHQVSPPRSARRPPLRARTISIADPGDLAALLPGETDLAWIRRGDGLVATGVVERQEFDCIADADEWWGAYASQIEHESELPGLSGTGPVAFGSFTFDADHTASRAVLLVPQFVVGRRDGLCWLTRVGEGPMPEPGWAPKPQRPPTSPGLIRYSDGAMSGPVWESVVSEAVRRIRAGEVDKVVLARDLLAQAERAIDPRWLVTRLARDYQRCWTYLVDDLVGASPEMLVRRQDGLVTSRVLAGTIQRTSDADEDRALAAHLSHSSKDLSEHEYAVTSVARALAAYCSGMNVPDAPYVLELPNVFHLATDVTAVARPGASSLALAAALHPTAAVCGTPTGTARQLIRELEGLDRGRYSGPVGWVDAQGDGEWAIALRCGRLDGANAQLYAGCGIVADSDPEAELAESMAKLVPMRDALEG</sequence>
<evidence type="ECO:0000256" key="3">
    <source>
        <dbReference type="ARBA" id="ARBA00012824"/>
    </source>
</evidence>
<evidence type="ECO:0000256" key="4">
    <source>
        <dbReference type="ARBA" id="ARBA00023235"/>
    </source>
</evidence>
<evidence type="ECO:0000313" key="7">
    <source>
        <dbReference type="EMBL" id="OYO18371.1"/>
    </source>
</evidence>